<gene>
    <name evidence="1" type="ORF">G6F51_014618</name>
</gene>
<dbReference type="Proteomes" id="UP000717996">
    <property type="component" value="Unassembled WGS sequence"/>
</dbReference>
<dbReference type="AlphaFoldDB" id="A0A9P6XLU7"/>
<proteinExistence type="predicted"/>
<dbReference type="EMBL" id="JAANIT010013024">
    <property type="protein sequence ID" value="KAG1522270.1"/>
    <property type="molecule type" value="Genomic_DNA"/>
</dbReference>
<sequence length="86" mass="9479">MWTTAPIPSSPAAIAWLARRRLAPAWARSSWITTWASRRITRPAAVRARSRPNWSTRSVPAWPPLARNSVRLPAARVVAAGSTAPR</sequence>
<organism evidence="1 2">
    <name type="scientific">Rhizopus oryzae</name>
    <name type="common">Mucormycosis agent</name>
    <name type="synonym">Rhizopus arrhizus var. delemar</name>
    <dbReference type="NCBI Taxonomy" id="64495"/>
    <lineage>
        <taxon>Eukaryota</taxon>
        <taxon>Fungi</taxon>
        <taxon>Fungi incertae sedis</taxon>
        <taxon>Mucoromycota</taxon>
        <taxon>Mucoromycotina</taxon>
        <taxon>Mucoromycetes</taxon>
        <taxon>Mucorales</taxon>
        <taxon>Mucorineae</taxon>
        <taxon>Rhizopodaceae</taxon>
        <taxon>Rhizopus</taxon>
    </lineage>
</organism>
<evidence type="ECO:0000313" key="2">
    <source>
        <dbReference type="Proteomes" id="UP000717996"/>
    </source>
</evidence>
<accession>A0A9P6XLU7</accession>
<protein>
    <submittedName>
        <fullName evidence="1">Uncharacterized protein</fullName>
    </submittedName>
</protein>
<evidence type="ECO:0000313" key="1">
    <source>
        <dbReference type="EMBL" id="KAG1522270.1"/>
    </source>
</evidence>
<comment type="caution">
    <text evidence="1">The sequence shown here is derived from an EMBL/GenBank/DDBJ whole genome shotgun (WGS) entry which is preliminary data.</text>
</comment>
<name>A0A9P6XLU7_RHIOR</name>
<reference evidence="1" key="1">
    <citation type="journal article" date="2020" name="Microb. Genom.">
        <title>Genetic diversity of clinical and environmental Mucorales isolates obtained from an investigation of mucormycosis cases among solid organ transplant recipients.</title>
        <authorList>
            <person name="Nguyen M.H."/>
            <person name="Kaul D."/>
            <person name="Muto C."/>
            <person name="Cheng S.J."/>
            <person name="Richter R.A."/>
            <person name="Bruno V.M."/>
            <person name="Liu G."/>
            <person name="Beyhan S."/>
            <person name="Sundermann A.J."/>
            <person name="Mounaud S."/>
            <person name="Pasculle A.W."/>
            <person name="Nierman W.C."/>
            <person name="Driscoll E."/>
            <person name="Cumbie R."/>
            <person name="Clancy C.J."/>
            <person name="Dupont C.L."/>
        </authorList>
    </citation>
    <scope>NUCLEOTIDE SEQUENCE</scope>
    <source>
        <strain evidence="1">GL16</strain>
    </source>
</reference>